<accession>A0A2M7R6E4</accession>
<sequence length="505" mass="57437">MLKDKVVLTVIAVLFTIGSFLWGASVSYAQEPADNPEILVIANSSLEPSINSSLKQYVSDLQTEGYKTVLHIMDSEESPSNLRNFLKQEWEANNNLEGALLVGDLPIVWFEINKDIGGYYSKFPIDLYFMDLNGSWNDSDEDGIYDEHLNGEGDTYPEIWIGRLTASPLDGDESELINNYFRKNHAYRTGELTLNKRAVFFGDDSFIPYPPENFKCPSLAFAYDDITAVVGKEATSPSDYKEILKAGYEWLDLVTHSSSRYHYITNRDGSAGYVTNEEIKSIDPEVFFYLLNTCYAARYTEKNYIGGWYIFAKSYGLLVIGNAKSSVILDCENFYYPLGQGNSIGEAFKKWLIFEGPFDLKTQKYSYGVCLLGDPTLKIKAKEGPDESPPDITNLRILGLDYKKDAFYLFLEVNEPAVCKYDFSDKPYDKMAYEIDRYDGVIDKKFCYYSHIGPLENGTYTIYVRAMDQEGNKTPFSVKINVTISVSPPPPPEEYSVLDWWINNR</sequence>
<dbReference type="Pfam" id="PF01364">
    <property type="entry name" value="Peptidase_C25"/>
    <property type="match status" value="1"/>
</dbReference>
<evidence type="ECO:0000313" key="2">
    <source>
        <dbReference type="EMBL" id="PIY88608.1"/>
    </source>
</evidence>
<dbReference type="GO" id="GO:0006508">
    <property type="term" value="P:proteolysis"/>
    <property type="evidence" value="ECO:0007669"/>
    <property type="project" value="InterPro"/>
</dbReference>
<feature type="domain" description="Gingipain" evidence="1">
    <location>
        <begin position="63"/>
        <end position="378"/>
    </location>
</feature>
<protein>
    <recommendedName>
        <fullName evidence="1">Gingipain domain-containing protein</fullName>
    </recommendedName>
</protein>
<organism evidence="2 3">
    <name type="scientific">Candidatus Nealsonbacteria bacterium CG_4_10_14_0_8_um_filter_37_14</name>
    <dbReference type="NCBI Taxonomy" id="1974684"/>
    <lineage>
        <taxon>Bacteria</taxon>
        <taxon>Candidatus Nealsoniibacteriota</taxon>
    </lineage>
</organism>
<dbReference type="Proteomes" id="UP000230767">
    <property type="component" value="Unassembled WGS sequence"/>
</dbReference>
<gene>
    <name evidence="2" type="ORF">COY73_03250</name>
</gene>
<reference evidence="3" key="1">
    <citation type="submission" date="2017-09" db="EMBL/GenBank/DDBJ databases">
        <title>Depth-based differentiation of microbial function through sediment-hosted aquifers and enrichment of novel symbionts in the deep terrestrial subsurface.</title>
        <authorList>
            <person name="Probst A.J."/>
            <person name="Ladd B."/>
            <person name="Jarett J.K."/>
            <person name="Geller-Mcgrath D.E."/>
            <person name="Sieber C.M.K."/>
            <person name="Emerson J.B."/>
            <person name="Anantharaman K."/>
            <person name="Thomas B.C."/>
            <person name="Malmstrom R."/>
            <person name="Stieglmeier M."/>
            <person name="Klingl A."/>
            <person name="Woyke T."/>
            <person name="Ryan C.M."/>
            <person name="Banfield J.F."/>
        </authorList>
    </citation>
    <scope>NUCLEOTIDE SEQUENCE [LARGE SCALE GENOMIC DNA]</scope>
</reference>
<comment type="caution">
    <text evidence="2">The sequence shown here is derived from an EMBL/GenBank/DDBJ whole genome shotgun (WGS) entry which is preliminary data.</text>
</comment>
<name>A0A2M7R6E4_9BACT</name>
<dbReference type="InterPro" id="IPR001769">
    <property type="entry name" value="Gingipain"/>
</dbReference>
<evidence type="ECO:0000259" key="1">
    <source>
        <dbReference type="Pfam" id="PF01364"/>
    </source>
</evidence>
<dbReference type="AlphaFoldDB" id="A0A2M7R6E4"/>
<dbReference type="Gene3D" id="3.40.50.10390">
    <property type="entry name" value="Gingipain r, domain 1"/>
    <property type="match status" value="1"/>
</dbReference>
<evidence type="ECO:0000313" key="3">
    <source>
        <dbReference type="Proteomes" id="UP000230767"/>
    </source>
</evidence>
<proteinExistence type="predicted"/>
<dbReference type="Gene3D" id="3.40.50.1460">
    <property type="match status" value="1"/>
</dbReference>
<dbReference type="InterPro" id="IPR029031">
    <property type="entry name" value="Gingipain_N_sf"/>
</dbReference>
<dbReference type="GO" id="GO:0008234">
    <property type="term" value="F:cysteine-type peptidase activity"/>
    <property type="evidence" value="ECO:0007669"/>
    <property type="project" value="InterPro"/>
</dbReference>
<dbReference type="EMBL" id="PFLW01000077">
    <property type="protein sequence ID" value="PIY88608.1"/>
    <property type="molecule type" value="Genomic_DNA"/>
</dbReference>